<organism evidence="2 3">
    <name type="scientific">Legionella lytica</name>
    <dbReference type="NCBI Taxonomy" id="96232"/>
    <lineage>
        <taxon>Bacteria</taxon>
        <taxon>Pseudomonadati</taxon>
        <taxon>Pseudomonadota</taxon>
        <taxon>Gammaproteobacteria</taxon>
        <taxon>Legionellales</taxon>
        <taxon>Legionellaceae</taxon>
        <taxon>Legionella</taxon>
    </lineage>
</organism>
<evidence type="ECO:0000259" key="1">
    <source>
        <dbReference type="Pfam" id="PF01814"/>
    </source>
</evidence>
<comment type="caution">
    <text evidence="2">The sequence shown here is derived from an EMBL/GenBank/DDBJ whole genome shotgun (WGS) entry which is preliminary data.</text>
</comment>
<dbReference type="PANTHER" id="PTHR35585:SF1">
    <property type="entry name" value="HHE DOMAIN PROTEIN (AFU_ORTHOLOGUE AFUA_4G00730)"/>
    <property type="match status" value="1"/>
</dbReference>
<gene>
    <name evidence="2" type="ORF">ACD661_15415</name>
</gene>
<keyword evidence="3" id="KW-1185">Reference proteome</keyword>
<dbReference type="Proteomes" id="UP001615550">
    <property type="component" value="Unassembled WGS sequence"/>
</dbReference>
<name>A0ABW8DB46_9GAMM</name>
<evidence type="ECO:0000313" key="2">
    <source>
        <dbReference type="EMBL" id="MFJ1269947.1"/>
    </source>
</evidence>
<dbReference type="EMBL" id="JBGORX010000011">
    <property type="protein sequence ID" value="MFJ1269947.1"/>
    <property type="molecule type" value="Genomic_DNA"/>
</dbReference>
<reference evidence="2 3" key="1">
    <citation type="submission" date="2024-08" db="EMBL/GenBank/DDBJ databases">
        <title>Draft Genome Sequence of Legionella lytica strain DSB2004, Isolated From a Fire Sprinkler System.</title>
        <authorList>
            <person name="Everhart A.D."/>
            <person name="Kidane D.T."/>
            <person name="Farone A.L."/>
            <person name="Farone M.B."/>
        </authorList>
    </citation>
    <scope>NUCLEOTIDE SEQUENCE [LARGE SCALE GENOMIC DNA]</scope>
    <source>
        <strain evidence="2 3">DSB2004</strain>
    </source>
</reference>
<accession>A0ABW8DB46</accession>
<dbReference type="Gene3D" id="1.20.120.520">
    <property type="entry name" value="nmb1532 protein domain like"/>
    <property type="match status" value="1"/>
</dbReference>
<proteinExistence type="predicted"/>
<dbReference type="PANTHER" id="PTHR35585">
    <property type="entry name" value="HHE DOMAIN PROTEIN (AFU_ORTHOLOGUE AFUA_4G00730)"/>
    <property type="match status" value="1"/>
</dbReference>
<feature type="domain" description="Hemerythrin-like" evidence="1">
    <location>
        <begin position="3"/>
        <end position="115"/>
    </location>
</feature>
<evidence type="ECO:0000313" key="3">
    <source>
        <dbReference type="Proteomes" id="UP001615550"/>
    </source>
</evidence>
<dbReference type="Pfam" id="PF01814">
    <property type="entry name" value="Hemerythrin"/>
    <property type="match status" value="1"/>
</dbReference>
<sequence length="158" mass="18546">MDIYNYLHKDHLNVSKLFSKIIDSQDPEERKRLFIEVKKELELHSDPERDTFYKALEKRAKGKEDAEHGEEEHKEIKKALKAVDKSETESQWLINIGKLLHIVEHHVEDEETTMFEDGRKIISDTKAELLVEEMVSLKDKLRSSKKFIETFGNGAPQR</sequence>
<protein>
    <submittedName>
        <fullName evidence="2">Hemerythrin domain-containing protein</fullName>
    </submittedName>
</protein>
<dbReference type="InterPro" id="IPR012312">
    <property type="entry name" value="Hemerythrin-like"/>
</dbReference>
<dbReference type="RefSeq" id="WP_400188762.1">
    <property type="nucleotide sequence ID" value="NZ_JBGORX010000011.1"/>
</dbReference>